<gene>
    <name evidence="1" type="ordered locus">MTR_6g071100</name>
</gene>
<evidence type="ECO:0008006" key="4">
    <source>
        <dbReference type="Google" id="ProtNLM"/>
    </source>
</evidence>
<name>G7KQA9_MEDTR</name>
<dbReference type="Proteomes" id="UP000002051">
    <property type="component" value="Chromosome 6"/>
</dbReference>
<evidence type="ECO:0000313" key="2">
    <source>
        <dbReference type="EnsemblPlants" id="AES76089"/>
    </source>
</evidence>
<organism evidence="1 3">
    <name type="scientific">Medicago truncatula</name>
    <name type="common">Barrel medic</name>
    <name type="synonym">Medicago tribuloides</name>
    <dbReference type="NCBI Taxonomy" id="3880"/>
    <lineage>
        <taxon>Eukaryota</taxon>
        <taxon>Viridiplantae</taxon>
        <taxon>Streptophyta</taxon>
        <taxon>Embryophyta</taxon>
        <taxon>Tracheophyta</taxon>
        <taxon>Spermatophyta</taxon>
        <taxon>Magnoliopsida</taxon>
        <taxon>eudicotyledons</taxon>
        <taxon>Gunneridae</taxon>
        <taxon>Pentapetalae</taxon>
        <taxon>rosids</taxon>
        <taxon>fabids</taxon>
        <taxon>Fabales</taxon>
        <taxon>Fabaceae</taxon>
        <taxon>Papilionoideae</taxon>
        <taxon>50 kb inversion clade</taxon>
        <taxon>NPAAA clade</taxon>
        <taxon>Hologalegina</taxon>
        <taxon>IRL clade</taxon>
        <taxon>Trifolieae</taxon>
        <taxon>Medicago</taxon>
    </lineage>
</organism>
<dbReference type="AlphaFoldDB" id="G7KQA9"/>
<reference evidence="2" key="3">
    <citation type="submission" date="2015-04" db="UniProtKB">
        <authorList>
            <consortium name="EnsemblPlants"/>
        </authorList>
    </citation>
    <scope>IDENTIFICATION</scope>
    <source>
        <strain evidence="2">cv. Jemalong A17</strain>
    </source>
</reference>
<protein>
    <recommendedName>
        <fullName evidence="4">Peroxidase</fullName>
    </recommendedName>
</protein>
<dbReference type="PaxDb" id="3880-AES76089"/>
<keyword evidence="3" id="KW-1185">Reference proteome</keyword>
<accession>G7KQA9</accession>
<proteinExistence type="predicted"/>
<reference evidence="1 3" key="2">
    <citation type="journal article" date="2014" name="BMC Genomics">
        <title>An improved genome release (version Mt4.0) for the model legume Medicago truncatula.</title>
        <authorList>
            <person name="Tang H."/>
            <person name="Krishnakumar V."/>
            <person name="Bidwell S."/>
            <person name="Rosen B."/>
            <person name="Chan A."/>
            <person name="Zhou S."/>
            <person name="Gentzbittel L."/>
            <person name="Childs K.L."/>
            <person name="Yandell M."/>
            <person name="Gundlach H."/>
            <person name="Mayer K.F."/>
            <person name="Schwartz D.C."/>
            <person name="Town C.D."/>
        </authorList>
    </citation>
    <scope>GENOME REANNOTATION</scope>
    <source>
        <strain evidence="2 3">cv. Jemalong A17</strain>
    </source>
</reference>
<sequence length="106" mass="12021">MKANLKDENVIIIFSDLREKGGTALPMYNILKGREDGRRSKLEDTFNLQARTLNASQLIRIFGHQGFYLEKKCLGVVSCADVLAMVVRAPMYDISKGRKGWKKDKT</sequence>
<evidence type="ECO:0000313" key="1">
    <source>
        <dbReference type="EMBL" id="AES76089.2"/>
    </source>
</evidence>
<evidence type="ECO:0000313" key="3">
    <source>
        <dbReference type="Proteomes" id="UP000002051"/>
    </source>
</evidence>
<dbReference type="EnsemblPlants" id="AES76089">
    <property type="protein sequence ID" value="AES76089"/>
    <property type="gene ID" value="MTR_6g071100"/>
</dbReference>
<dbReference type="EMBL" id="CM001222">
    <property type="protein sequence ID" value="AES76089.2"/>
    <property type="molecule type" value="Genomic_DNA"/>
</dbReference>
<accession>A0A0C3VXJ1</accession>
<reference evidence="1 3" key="1">
    <citation type="journal article" date="2011" name="Nature">
        <title>The Medicago genome provides insight into the evolution of rhizobial symbioses.</title>
        <authorList>
            <person name="Young N.D."/>
            <person name="Debelle F."/>
            <person name="Oldroyd G.E."/>
            <person name="Geurts R."/>
            <person name="Cannon S.B."/>
            <person name="Udvardi M.K."/>
            <person name="Benedito V.A."/>
            <person name="Mayer K.F."/>
            <person name="Gouzy J."/>
            <person name="Schoof H."/>
            <person name="Van de Peer Y."/>
            <person name="Proost S."/>
            <person name="Cook D.R."/>
            <person name="Meyers B.C."/>
            <person name="Spannagl M."/>
            <person name="Cheung F."/>
            <person name="De Mita S."/>
            <person name="Krishnakumar V."/>
            <person name="Gundlach H."/>
            <person name="Zhou S."/>
            <person name="Mudge J."/>
            <person name="Bharti A.K."/>
            <person name="Murray J.D."/>
            <person name="Naoumkina M.A."/>
            <person name="Rosen B."/>
            <person name="Silverstein K.A."/>
            <person name="Tang H."/>
            <person name="Rombauts S."/>
            <person name="Zhao P.X."/>
            <person name="Zhou P."/>
            <person name="Barbe V."/>
            <person name="Bardou P."/>
            <person name="Bechner M."/>
            <person name="Bellec A."/>
            <person name="Berger A."/>
            <person name="Berges H."/>
            <person name="Bidwell S."/>
            <person name="Bisseling T."/>
            <person name="Choisne N."/>
            <person name="Couloux A."/>
            <person name="Denny R."/>
            <person name="Deshpande S."/>
            <person name="Dai X."/>
            <person name="Doyle J.J."/>
            <person name="Dudez A.M."/>
            <person name="Farmer A.D."/>
            <person name="Fouteau S."/>
            <person name="Franken C."/>
            <person name="Gibelin C."/>
            <person name="Gish J."/>
            <person name="Goldstein S."/>
            <person name="Gonzalez A.J."/>
            <person name="Green P.J."/>
            <person name="Hallab A."/>
            <person name="Hartog M."/>
            <person name="Hua A."/>
            <person name="Humphray S.J."/>
            <person name="Jeong D.H."/>
            <person name="Jing Y."/>
            <person name="Jocker A."/>
            <person name="Kenton S.M."/>
            <person name="Kim D.J."/>
            <person name="Klee K."/>
            <person name="Lai H."/>
            <person name="Lang C."/>
            <person name="Lin S."/>
            <person name="Macmil S.L."/>
            <person name="Magdelenat G."/>
            <person name="Matthews L."/>
            <person name="McCorrison J."/>
            <person name="Monaghan E.L."/>
            <person name="Mun J.H."/>
            <person name="Najar F.Z."/>
            <person name="Nicholson C."/>
            <person name="Noirot C."/>
            <person name="O'Bleness M."/>
            <person name="Paule C.R."/>
            <person name="Poulain J."/>
            <person name="Prion F."/>
            <person name="Qin B."/>
            <person name="Qu C."/>
            <person name="Retzel E.F."/>
            <person name="Riddle C."/>
            <person name="Sallet E."/>
            <person name="Samain S."/>
            <person name="Samson N."/>
            <person name="Sanders I."/>
            <person name="Saurat O."/>
            <person name="Scarpelli C."/>
            <person name="Schiex T."/>
            <person name="Segurens B."/>
            <person name="Severin A.J."/>
            <person name="Sherrier D.J."/>
            <person name="Shi R."/>
            <person name="Sims S."/>
            <person name="Singer S.R."/>
            <person name="Sinharoy S."/>
            <person name="Sterck L."/>
            <person name="Viollet A."/>
            <person name="Wang B.B."/>
            <person name="Wang K."/>
            <person name="Wang M."/>
            <person name="Wang X."/>
            <person name="Warfsmann J."/>
            <person name="Weissenbach J."/>
            <person name="White D.D."/>
            <person name="White J.D."/>
            <person name="Wiley G.B."/>
            <person name="Wincker P."/>
            <person name="Xing Y."/>
            <person name="Yang L."/>
            <person name="Yao Z."/>
            <person name="Ying F."/>
            <person name="Zhai J."/>
            <person name="Zhou L."/>
            <person name="Zuber A."/>
            <person name="Denarie J."/>
            <person name="Dixon R.A."/>
            <person name="May G.D."/>
            <person name="Schwartz D.C."/>
            <person name="Rogers J."/>
            <person name="Quetier F."/>
            <person name="Town C.D."/>
            <person name="Roe B.A."/>
        </authorList>
    </citation>
    <scope>NUCLEOTIDE SEQUENCE [LARGE SCALE GENOMIC DNA]</scope>
    <source>
        <strain evidence="1">A17</strain>
        <strain evidence="2 3">cv. Jemalong A17</strain>
    </source>
</reference>
<dbReference type="HOGENOM" id="CLU_2227153_0_0_1"/>